<proteinExistence type="predicted"/>
<protein>
    <submittedName>
        <fullName evidence="2">Uncharacterized protein</fullName>
    </submittedName>
</protein>
<dbReference type="EMBL" id="VUJU01006545">
    <property type="protein sequence ID" value="KAF0748274.1"/>
    <property type="molecule type" value="Genomic_DNA"/>
</dbReference>
<accession>A0A6G0Y2Q6</accession>
<keyword evidence="1" id="KW-0732">Signal</keyword>
<comment type="caution">
    <text evidence="2">The sequence shown here is derived from an EMBL/GenBank/DDBJ whole genome shotgun (WGS) entry which is preliminary data.</text>
</comment>
<keyword evidence="3" id="KW-1185">Reference proteome</keyword>
<feature type="signal peptide" evidence="1">
    <location>
        <begin position="1"/>
        <end position="26"/>
    </location>
</feature>
<organism evidence="2 3">
    <name type="scientific">Aphis craccivora</name>
    <name type="common">Cowpea aphid</name>
    <dbReference type="NCBI Taxonomy" id="307492"/>
    <lineage>
        <taxon>Eukaryota</taxon>
        <taxon>Metazoa</taxon>
        <taxon>Ecdysozoa</taxon>
        <taxon>Arthropoda</taxon>
        <taxon>Hexapoda</taxon>
        <taxon>Insecta</taxon>
        <taxon>Pterygota</taxon>
        <taxon>Neoptera</taxon>
        <taxon>Paraneoptera</taxon>
        <taxon>Hemiptera</taxon>
        <taxon>Sternorrhyncha</taxon>
        <taxon>Aphidomorpha</taxon>
        <taxon>Aphidoidea</taxon>
        <taxon>Aphididae</taxon>
        <taxon>Aphidini</taxon>
        <taxon>Aphis</taxon>
        <taxon>Aphis</taxon>
    </lineage>
</organism>
<reference evidence="2 3" key="1">
    <citation type="submission" date="2019-08" db="EMBL/GenBank/DDBJ databases">
        <title>Whole genome of Aphis craccivora.</title>
        <authorList>
            <person name="Voronova N.V."/>
            <person name="Shulinski R.S."/>
            <person name="Bandarenka Y.V."/>
            <person name="Zhorov D.G."/>
            <person name="Warner D."/>
        </authorList>
    </citation>
    <scope>NUCLEOTIDE SEQUENCE [LARGE SCALE GENOMIC DNA]</scope>
    <source>
        <strain evidence="2">180601</strain>
        <tissue evidence="2">Whole Body</tissue>
    </source>
</reference>
<name>A0A6G0Y2Q6_APHCR</name>
<dbReference type="AlphaFoldDB" id="A0A6G0Y2Q6"/>
<evidence type="ECO:0000313" key="3">
    <source>
        <dbReference type="Proteomes" id="UP000478052"/>
    </source>
</evidence>
<evidence type="ECO:0000256" key="1">
    <source>
        <dbReference type="SAM" id="SignalP"/>
    </source>
</evidence>
<sequence length="900" mass="107579">MCDIYEKMLFLGRYIFLFLWLATIKCEDIDSIVKSVNINKNNEIEFDGLKLKYNILFSPENIRRKEIQMNQVNALYLILSCSFAEKTILSLCNLIVNVPLFHSHTFLNSDYNNQLINYNSSRLKINLIKIQNTISKFITLYKRYLKEVLIPNLLYYNDNDILRIFGSLYIKIKILFSDNQEYHHTDMLLIREILEEMNAIQIFLLMNCDNSERNIKKKYTSTFYGYTVIEQNVTWESNVERIFVGIQEPIDCSIEQIFLQNFLAKTSTDPVHVHDISNSTVNIFNENNIKMKDFFIQIHSTYDINAIYWYMKSILATIMKLLFSRLIEGIQKSYLTKKIIITISKIIFFFNDYTKIPIDLYEGFKLLVKLPIKNRNEYDDEKSYVEMINKLYTFYYNIKPNILLVKYYNIELLDIQDKSSKDEDYDIKTLKEDKSEFQKYLNSFLNEIKRNIIDFECYWEYLQYLENPIHKQYLPSNILKPKEIKSIDKVEYLEECYFIMEIYYISIKSDILVNKSKYQKFNPNDSNKSTLLKARKIINDIRNKFVMYLKLNKNNLKLFKVVKDIVIILENLPPKNQILEMAFLKRIIYFINAKLNNWGLEYCSQPKFNFLFFNNIHLIKVAEHDTEKIDFYDNNPVFFNFSNIIETKDYQCFSFKYLHSNFIEKNEIFKNYSSVISLKWNDETTNIYQVFSDLSNSFFKSHYLYIFHEIYYIFHIAAYYYDLKIIANAYYNRGKNEGIKFDQDECKVDKDRAICPEYLSGLLYSILELKKKLCEKSIDNMTTYNMELDYIQDNINLFNIVFLLEDEKDKMNEKKKQIKSIKSIFTITKGKISDFNSKKIVQSMSALYTECYEITQFDYNKTSPTKPVIMRLDSYVSTSESEDDDDDSLKAYLIKKPTRQ</sequence>
<dbReference type="Proteomes" id="UP000478052">
    <property type="component" value="Unassembled WGS sequence"/>
</dbReference>
<evidence type="ECO:0000313" key="2">
    <source>
        <dbReference type="EMBL" id="KAF0748274.1"/>
    </source>
</evidence>
<dbReference type="OrthoDB" id="6625707at2759"/>
<gene>
    <name evidence="2" type="ORF">FWK35_00033480</name>
</gene>
<feature type="chain" id="PRO_5026265789" evidence="1">
    <location>
        <begin position="27"/>
        <end position="900"/>
    </location>
</feature>